<reference evidence="1 2" key="1">
    <citation type="submission" date="2020-08" db="EMBL/GenBank/DDBJ databases">
        <title>Genomic Encyclopedia of Type Strains, Phase IV (KMG-IV): sequencing the most valuable type-strain genomes for metagenomic binning, comparative biology and taxonomic classification.</title>
        <authorList>
            <person name="Goeker M."/>
        </authorList>
    </citation>
    <scope>NUCLEOTIDE SEQUENCE [LARGE SCALE GENOMIC DNA]</scope>
    <source>
        <strain evidence="1 2">DSM 4491</strain>
    </source>
</reference>
<dbReference type="EMBL" id="JACHIE010000030">
    <property type="protein sequence ID" value="MBB6458751.1"/>
    <property type="molecule type" value="Genomic_DNA"/>
</dbReference>
<feature type="non-terminal residue" evidence="1">
    <location>
        <position position="34"/>
    </location>
</feature>
<sequence length="34" mass="3725">MADQNAASPIPTFGRFPALDRVRVPADLRNLSVE</sequence>
<dbReference type="AlphaFoldDB" id="A0A841QJH1"/>
<accession>A0A841QJH1</accession>
<comment type="caution">
    <text evidence="1">The sequence shown here is derived from an EMBL/GenBank/DDBJ whole genome shotgun (WGS) entry which is preliminary data.</text>
</comment>
<name>A0A841QJH1_9PROT</name>
<gene>
    <name evidence="1" type="ORF">HNR55_003364</name>
</gene>
<dbReference type="Proteomes" id="UP000578000">
    <property type="component" value="Unassembled WGS sequence"/>
</dbReference>
<protein>
    <submittedName>
        <fullName evidence="1">Uncharacterized protein</fullName>
    </submittedName>
</protein>
<keyword evidence="2" id="KW-1185">Reference proteome</keyword>
<proteinExistence type="predicted"/>
<organism evidence="1 2">
    <name type="scientific">Acetobacter lovaniensis</name>
    <dbReference type="NCBI Taxonomy" id="104100"/>
    <lineage>
        <taxon>Bacteria</taxon>
        <taxon>Pseudomonadati</taxon>
        <taxon>Pseudomonadota</taxon>
        <taxon>Alphaproteobacteria</taxon>
        <taxon>Acetobacterales</taxon>
        <taxon>Acetobacteraceae</taxon>
        <taxon>Acetobacter</taxon>
    </lineage>
</organism>
<evidence type="ECO:0000313" key="1">
    <source>
        <dbReference type="EMBL" id="MBB6458751.1"/>
    </source>
</evidence>
<evidence type="ECO:0000313" key="2">
    <source>
        <dbReference type="Proteomes" id="UP000578000"/>
    </source>
</evidence>